<dbReference type="AlphaFoldDB" id="A0A7S1G390"/>
<name>A0A7S1G390_9STRA</name>
<keyword evidence="2" id="KW-0812">Transmembrane</keyword>
<feature type="region of interest" description="Disordered" evidence="1">
    <location>
        <begin position="914"/>
        <end position="1068"/>
    </location>
</feature>
<feature type="transmembrane region" description="Helical" evidence="2">
    <location>
        <begin position="872"/>
        <end position="891"/>
    </location>
</feature>
<protein>
    <submittedName>
        <fullName evidence="3">Uncharacterized protein</fullName>
    </submittedName>
</protein>
<feature type="compositionally biased region" description="Polar residues" evidence="1">
    <location>
        <begin position="1058"/>
        <end position="1068"/>
    </location>
</feature>
<feature type="region of interest" description="Disordered" evidence="1">
    <location>
        <begin position="154"/>
        <end position="181"/>
    </location>
</feature>
<evidence type="ECO:0000256" key="2">
    <source>
        <dbReference type="SAM" id="Phobius"/>
    </source>
</evidence>
<organism evidence="3">
    <name type="scientific">Corethron hystrix</name>
    <dbReference type="NCBI Taxonomy" id="216773"/>
    <lineage>
        <taxon>Eukaryota</taxon>
        <taxon>Sar</taxon>
        <taxon>Stramenopiles</taxon>
        <taxon>Ochrophyta</taxon>
        <taxon>Bacillariophyta</taxon>
        <taxon>Coscinodiscophyceae</taxon>
        <taxon>Corethrophycidae</taxon>
        <taxon>Corethrales</taxon>
        <taxon>Corethraceae</taxon>
        <taxon>Corethron</taxon>
    </lineage>
</organism>
<proteinExistence type="predicted"/>
<evidence type="ECO:0000256" key="1">
    <source>
        <dbReference type="SAM" id="MobiDB-lite"/>
    </source>
</evidence>
<feature type="compositionally biased region" description="Basic residues" evidence="1">
    <location>
        <begin position="1025"/>
        <end position="1035"/>
    </location>
</feature>
<dbReference type="EMBL" id="HBFR01041527">
    <property type="protein sequence ID" value="CAD8903126.1"/>
    <property type="molecule type" value="Transcribed_RNA"/>
</dbReference>
<sequence>MSTPSSYQYDLMSPRLLSCSRKRRMTTFSVASVIILLSGRGVDSKLADRRRTGDSIPHLKNANVPMEGPNYRILRRGELEKTVERRSYAEQYAAKIKQERVNRNIVSASGAKVLEKFDASPPSKKKNRVIPADKAPIMSGGRIGTAHLNLNSDSIRSSGSIPGNGDPNLRSNPVLRGSSDSLNRQLSNQLSGCCSTYQKYSASSMCSLYGQDCESGETPSHDSNDEDCSQAGLSFIGVSFSVWTNSGNPYSYQLCDQFPMENIIDRDYSYVMSMDEDGWLVGGGYKTFDHSGKMPYVDSSHTELLRIGSLDTSYGGTSISQVYDAMSQVDIPPLKIFPEYLKGGGGGGDGDEGSVPSTDVTLIVSVVDEYDDDGAYSIYESFLYELFSALDAVGSGACMDDHDTDPHVSMSRGLKFKSSYHATQFLYDKNLEIATWQAMYPKGVTIGSTSKAVFPLNSRSGKQSVGYGALYFFFDRANITKAFTPNRDLYDNEEYYATLYSSGNYQSFYDETTEVGFDYGGSGDGDANYEHNPYNWKADMAMHDPTDGWDLPPNCKQEGETFFGIPLSRKSASSLQSSPSFQEQFNFEHIIDRNFTYIQTFGTNHGWLVGESVGNGAGSIVDKDTSHIPIFYLGTTNINMGGVSLQNMIKLAKQIDFGILYIKPAFVYIDSFGHVKLQFEADSSSALGYLYNALCSSLGITWNYDTPSNSLNAYTNCAMHAAGDRAQNGCGPNNGNSGGFCPQMTVAYSVRFQSEDTAAAYLDMCNNYVDYWRKMYPSGVAVGTSSFCEDGGCLGLFLNRMDLYQVFKPNLGGSWVEYGDGTMAPTVSHAPTWKGGCDEPHNFHLDRCMMKNDKHRKTSAVIWDSFGAVGQFSILLVTFMATTLTISIFLARARRRRRKGESYIEFFIRDMRRKRKPKKLRRKKRSSRGLDDDLLSNRHDDDDRGYGVSSTRSRGSSRKRDGGSRRSKSRGRSSRGDSRGGSSSHRERSSSRADRHSSRSGGNDGGISMQHSTDDHSRGASSRRSSSRGRSRTRRNTPVDGAGTPQSAGDHSRGHSIQRIQSTRRQLV</sequence>
<keyword evidence="2" id="KW-0472">Membrane</keyword>
<keyword evidence="2" id="KW-1133">Transmembrane helix</keyword>
<feature type="compositionally biased region" description="Basic and acidic residues" evidence="1">
    <location>
        <begin position="928"/>
        <end position="945"/>
    </location>
</feature>
<gene>
    <name evidence="3" type="ORF">CHYS00102_LOCUS30345</name>
</gene>
<evidence type="ECO:0000313" key="3">
    <source>
        <dbReference type="EMBL" id="CAD8903126.1"/>
    </source>
</evidence>
<reference evidence="3" key="1">
    <citation type="submission" date="2021-01" db="EMBL/GenBank/DDBJ databases">
        <authorList>
            <person name="Corre E."/>
            <person name="Pelletier E."/>
            <person name="Niang G."/>
            <person name="Scheremetjew M."/>
            <person name="Finn R."/>
            <person name="Kale V."/>
            <person name="Holt S."/>
            <person name="Cochrane G."/>
            <person name="Meng A."/>
            <person name="Brown T."/>
            <person name="Cohen L."/>
        </authorList>
    </citation>
    <scope>NUCLEOTIDE SEQUENCE</scope>
    <source>
        <strain evidence="3">308</strain>
    </source>
</reference>
<accession>A0A7S1G390</accession>
<feature type="compositionally biased region" description="Basic residues" evidence="1">
    <location>
        <begin position="914"/>
        <end position="927"/>
    </location>
</feature>
<feature type="compositionally biased region" description="Basic and acidic residues" evidence="1">
    <location>
        <begin position="974"/>
        <end position="997"/>
    </location>
</feature>